<feature type="region of interest" description="Disordered" evidence="1">
    <location>
        <begin position="1389"/>
        <end position="1443"/>
    </location>
</feature>
<feature type="region of interest" description="Disordered" evidence="1">
    <location>
        <begin position="700"/>
        <end position="902"/>
    </location>
</feature>
<feature type="compositionally biased region" description="Low complexity" evidence="1">
    <location>
        <begin position="29"/>
        <end position="53"/>
    </location>
</feature>
<protein>
    <submittedName>
        <fullName evidence="2">Protein BCL9 -like protein</fullName>
    </submittedName>
</protein>
<feature type="compositionally biased region" description="Polar residues" evidence="1">
    <location>
        <begin position="197"/>
        <end position="212"/>
    </location>
</feature>
<dbReference type="EnsemblMetazoa" id="SSS_6217s_mrna">
    <property type="protein sequence ID" value="KAF7491435.1"/>
    <property type="gene ID" value="SSS_6217"/>
</dbReference>
<feature type="compositionally biased region" description="Low complexity" evidence="1">
    <location>
        <begin position="107"/>
        <end position="134"/>
    </location>
</feature>
<accession>A0A834R810</accession>
<feature type="compositionally biased region" description="Polar residues" evidence="1">
    <location>
        <begin position="1"/>
        <end position="21"/>
    </location>
</feature>
<reference evidence="2" key="2">
    <citation type="submission" date="2020-01" db="EMBL/GenBank/DDBJ databases">
        <authorList>
            <person name="Korhonen P.K.K."/>
            <person name="Guangxu M.G."/>
            <person name="Wang T.W."/>
            <person name="Stroehlein A.J.S."/>
            <person name="Young N.D."/>
            <person name="Ang C.-S.A."/>
            <person name="Fernando D.W.F."/>
            <person name="Lu H.L."/>
            <person name="Taylor S.T."/>
            <person name="Ehtesham M.E.M."/>
            <person name="Najaraj S.H.N."/>
            <person name="Harsha G.H.G."/>
            <person name="Madugundu A.M."/>
            <person name="Renuse S.R."/>
            <person name="Holt D.H."/>
            <person name="Pandey A.P."/>
            <person name="Papenfuss A.P."/>
            <person name="Gasser R.B.G."/>
            <person name="Fischer K.F."/>
        </authorList>
    </citation>
    <scope>NUCLEOTIDE SEQUENCE</scope>
    <source>
        <strain evidence="2">SSS_KF_BRIS2020</strain>
    </source>
</reference>
<feature type="compositionally biased region" description="Polar residues" evidence="1">
    <location>
        <begin position="1173"/>
        <end position="1201"/>
    </location>
</feature>
<reference evidence="3" key="3">
    <citation type="submission" date="2022-06" db="UniProtKB">
        <authorList>
            <consortium name="EnsemblMetazoa"/>
        </authorList>
    </citation>
    <scope>IDENTIFICATION</scope>
</reference>
<proteinExistence type="predicted"/>
<reference evidence="4" key="1">
    <citation type="journal article" date="2020" name="PLoS Negl. Trop. Dis.">
        <title>High-quality nuclear genome for Sarcoptes scabiei-A critical resource for a neglected parasite.</title>
        <authorList>
            <person name="Korhonen P.K."/>
            <person name="Gasser R.B."/>
            <person name="Ma G."/>
            <person name="Wang T."/>
            <person name="Stroehlein A.J."/>
            <person name="Young N.D."/>
            <person name="Ang C.S."/>
            <person name="Fernando D.D."/>
            <person name="Lu H.C."/>
            <person name="Taylor S."/>
            <person name="Reynolds S.L."/>
            <person name="Mofiz E."/>
            <person name="Najaraj S.H."/>
            <person name="Gowda H."/>
            <person name="Madugundu A."/>
            <person name="Renuse S."/>
            <person name="Holt D."/>
            <person name="Pandey A."/>
            <person name="Papenfuss A.T."/>
            <person name="Fischer K."/>
        </authorList>
    </citation>
    <scope>NUCLEOTIDE SEQUENCE [LARGE SCALE GENOMIC DNA]</scope>
</reference>
<feature type="compositionally biased region" description="Low complexity" evidence="1">
    <location>
        <begin position="256"/>
        <end position="280"/>
    </location>
</feature>
<feature type="compositionally biased region" description="Polar residues" evidence="1">
    <location>
        <begin position="137"/>
        <end position="168"/>
    </location>
</feature>
<feature type="compositionally biased region" description="Polar residues" evidence="1">
    <location>
        <begin position="776"/>
        <end position="803"/>
    </location>
</feature>
<feature type="region of interest" description="Disordered" evidence="1">
    <location>
        <begin position="1"/>
        <end position="70"/>
    </location>
</feature>
<feature type="compositionally biased region" description="Polar residues" evidence="1">
    <location>
        <begin position="438"/>
        <end position="454"/>
    </location>
</feature>
<feature type="compositionally biased region" description="Low complexity" evidence="1">
    <location>
        <begin position="819"/>
        <end position="837"/>
    </location>
</feature>
<dbReference type="Proteomes" id="UP000070412">
    <property type="component" value="Unassembled WGS sequence"/>
</dbReference>
<feature type="compositionally biased region" description="Polar residues" evidence="1">
    <location>
        <begin position="1247"/>
        <end position="1279"/>
    </location>
</feature>
<evidence type="ECO:0000256" key="1">
    <source>
        <dbReference type="SAM" id="MobiDB-lite"/>
    </source>
</evidence>
<feature type="region of interest" description="Disordered" evidence="1">
    <location>
        <begin position="96"/>
        <end position="180"/>
    </location>
</feature>
<feature type="region of interest" description="Disordered" evidence="1">
    <location>
        <begin position="197"/>
        <end position="287"/>
    </location>
</feature>
<dbReference type="OrthoDB" id="7668649at2759"/>
<feature type="region of interest" description="Disordered" evidence="1">
    <location>
        <begin position="1162"/>
        <end position="1359"/>
    </location>
</feature>
<feature type="compositionally biased region" description="Low complexity" evidence="1">
    <location>
        <begin position="1232"/>
        <end position="1246"/>
    </location>
</feature>
<evidence type="ECO:0000313" key="2">
    <source>
        <dbReference type="EMBL" id="KAF7491435.1"/>
    </source>
</evidence>
<feature type="compositionally biased region" description="Polar residues" evidence="1">
    <location>
        <begin position="873"/>
        <end position="888"/>
    </location>
</feature>
<dbReference type="EMBL" id="WVUK01000059">
    <property type="protein sequence ID" value="KAF7491435.1"/>
    <property type="molecule type" value="Genomic_DNA"/>
</dbReference>
<feature type="compositionally biased region" description="Polar residues" evidence="1">
    <location>
        <begin position="854"/>
        <end position="863"/>
    </location>
</feature>
<feature type="compositionally biased region" description="Low complexity" evidence="1">
    <location>
        <begin position="455"/>
        <end position="464"/>
    </location>
</feature>
<feature type="compositionally biased region" description="Polar residues" evidence="1">
    <location>
        <begin position="726"/>
        <end position="758"/>
    </location>
</feature>
<keyword evidence="4" id="KW-1185">Reference proteome</keyword>
<name>A0A834R810_SARSC</name>
<sequence length="1494" mass="159554">MNILDKQSPNHPPASTVNTGSVGIGGAGSNPNISNHNNNGNNGNNNQSNNGSGDIVVNNGPGSSVPSIPCSTASTPNSLAMSNDYLIPSSQLLPSLSSTATGGGGPSSVSSSSAPHTPLDGLSNVATVNNNNVVDPLSSTNGLCTPTNNNGRPNVSTPSSVFNNSAPNTPMPCPSVGSDVNISSPALNQLTDQFGPQSVASLSSQSPFANQTNSANNSSSNSSNSNLLPSPMSVHVQQSQQPPPIPQPTPSICTDNTNNNSSINNSKAKLNNGNNSNSGSSKKHCNNRNQNAVNYLQQQHQSMNMNTNCSGGGGPLVPVGMMPGSGLGCQSGPQNVMNNDNCNTMMKNQQINFSIPSPRNNMSCLPMNGGNISPFDVDCKMNNFPNEYNPNISDRCSSSHSSPLPPPSMPNSCGPPPRMFNCGMNMSMPPSNMIPSSAGQNKMSNSNILPNNLTSQSPSSSMKTSAIDGQFMQQHQNQVFVFSTMLANHAAEAVDQGHFPSIIHFHMNHPQTKKFIDKNSIKLQNFNRPSNVWMGSNIRQPRIRGPNANGMPIRSNFNNPCFSSYNPPGPGPGGGSPGAGPWNHNQWHGNNHISNNNFPPNDIKMNCGNNGGVRMCGPGSQQYNFNHQSYPIGCNESALQDDNLTPQQKQHRENKLAILANLQQKFLQQELMESNNRLPPQINTQSSQPNDFVSIDQMSSAANPNQDENKNENDPLNQPPLPLASMNPSEMNFSSNFCPNSMMGNHSNSDQWMKSSGPNFPIEETKPFVNGRRKGSQSTNHQSPISQTSVTNSPNSCINQSPGNRVPPPSYNQGLRSMSSPHPGSPASLSLPSPRMPVSNDSRQAPYNPGSVRSGPSTPSADTGCSGPPLINSPKSGRGASTNPSPSNKKNKHQQQQQQQASIENDLSLFAKSEHPLMPVPSPQQIDYINTFEGQELTIQKQPNAHFQETNDMIGNSDLSGLNNDLFPNDFCSNNSLPMDLNPNNSRFPMNSQACGFESRFPNNNGGNMRFSGQTGGPQASMMDGYRPPRMCGPPNFNQNEPNNMRFPNCDIKNRMSTPGDLGAFPSSNSLCDFNNAIPSINEPPFSNGPNLNECSENPNGSTHLQNLQKMALPFDVSSNSKMLGPNLMGPNSVKGPRMQSNFDPGSFVPGPMGNMPACNDINDANFGPSPAPQSNMNYSNSFSPSPQMPSNMLNANSDSQFGGGGSSGMHPGGSFSPMPMNAPSHPIIDQPSSNGPNSMSMMPSGYQNNFPSRLPMNSTRPPMNAPNTHNSRYNSPNIQVKPDAPNTIQYLPSRPQGPTTTPPTRPPNLDFLHQSLNMGSNKQSGPSQPPPSNNYYPPNNGPPLPLRGSQNMNFSRGPMMRPHMQNMNNSMPPGGGMCSGPGGNDMFNRPLGNHQMNSGPNQMPPPPSNASFGNGPPPPGLSSINDPVQAAPNKPGNNGSVMHLDSFNFNKSSFNSLPSTSDPNYAAQFHNFQQQLYATNTRNSANPRMSSNF</sequence>
<evidence type="ECO:0000313" key="4">
    <source>
        <dbReference type="Proteomes" id="UP000070412"/>
    </source>
</evidence>
<feature type="compositionally biased region" description="Gly residues" evidence="1">
    <location>
        <begin position="1202"/>
        <end position="1212"/>
    </location>
</feature>
<evidence type="ECO:0000313" key="3">
    <source>
        <dbReference type="EnsemblMetazoa" id="KAF7491435.1"/>
    </source>
</evidence>
<feature type="region of interest" description="Disordered" evidence="1">
    <location>
        <begin position="436"/>
        <end position="464"/>
    </location>
</feature>
<feature type="compositionally biased region" description="Polar residues" evidence="1">
    <location>
        <begin position="60"/>
        <end position="70"/>
    </location>
</feature>
<feature type="compositionally biased region" description="Low complexity" evidence="1">
    <location>
        <begin position="213"/>
        <end position="240"/>
    </location>
</feature>
<organism evidence="2">
    <name type="scientific">Sarcoptes scabiei</name>
    <name type="common">Itch mite</name>
    <name type="synonym">Acarus scabiei</name>
    <dbReference type="NCBI Taxonomy" id="52283"/>
    <lineage>
        <taxon>Eukaryota</taxon>
        <taxon>Metazoa</taxon>
        <taxon>Ecdysozoa</taxon>
        <taxon>Arthropoda</taxon>
        <taxon>Chelicerata</taxon>
        <taxon>Arachnida</taxon>
        <taxon>Acari</taxon>
        <taxon>Acariformes</taxon>
        <taxon>Sarcoptiformes</taxon>
        <taxon>Astigmata</taxon>
        <taxon>Psoroptidia</taxon>
        <taxon>Sarcoptoidea</taxon>
        <taxon>Sarcoptidae</taxon>
        <taxon>Sarcoptinae</taxon>
        <taxon>Sarcoptes</taxon>
    </lineage>
</organism>
<gene>
    <name evidence="2" type="ORF">SSS_6217</name>
</gene>